<keyword evidence="1" id="KW-0812">Transmembrane</keyword>
<keyword evidence="1" id="KW-0472">Membrane</keyword>
<keyword evidence="3" id="KW-1185">Reference proteome</keyword>
<dbReference type="PANTHER" id="PTHR35180:SF4">
    <property type="entry name" value="PROTEIN CBG06219"/>
    <property type="match status" value="1"/>
</dbReference>
<proteinExistence type="predicted"/>
<organism evidence="3">
    <name type="scientific">Caenorhabditis brenneri</name>
    <name type="common">Nematode worm</name>
    <dbReference type="NCBI Taxonomy" id="135651"/>
    <lineage>
        <taxon>Eukaryota</taxon>
        <taxon>Metazoa</taxon>
        <taxon>Ecdysozoa</taxon>
        <taxon>Nematoda</taxon>
        <taxon>Chromadorea</taxon>
        <taxon>Rhabditida</taxon>
        <taxon>Rhabditina</taxon>
        <taxon>Rhabditomorpha</taxon>
        <taxon>Rhabditoidea</taxon>
        <taxon>Rhabditidae</taxon>
        <taxon>Peloderinae</taxon>
        <taxon>Caenorhabditis</taxon>
    </lineage>
</organism>
<keyword evidence="1" id="KW-1133">Transmembrane helix</keyword>
<accession>G0PAF5</accession>
<sequence length="313" mass="35408">MSHHNTRSIAAVPVSPPPRFVSDDQSVVKYLRLSFSFHFSFVSKFDDSHNSSSLVTYILFSAMYNNLRFLVFLILIGIVTSYLSSDYGSKSRESSIEETNWVDEKEIRERLSVIAAEKFSHHYHENQQVEVQNVTQTMKSRSVTRSAVEKRRRKRDGGIVSGPVATALVTGMIGMTAKTVAELTSFNPRLSEGGCEWFGTAPLCNFPCPSDYDYIRANNGRCSSWWLSGFCSPDPSFGKPCSTILGDYFSKRFCCKSDPMECTWSGRWMGANTAHNIYCRYDNIGKCGSIDCSINHFNLKVSTKLIRNHWRPL</sequence>
<dbReference type="OrthoDB" id="5854748at2759"/>
<evidence type="ECO:0000313" key="2">
    <source>
        <dbReference type="EMBL" id="EGT49281.1"/>
    </source>
</evidence>
<dbReference type="Proteomes" id="UP000008068">
    <property type="component" value="Unassembled WGS sequence"/>
</dbReference>
<dbReference type="InParanoid" id="G0PAF5"/>
<dbReference type="HOGENOM" id="CLU_077222_0_0_1"/>
<feature type="transmembrane region" description="Helical" evidence="1">
    <location>
        <begin position="67"/>
        <end position="85"/>
    </location>
</feature>
<gene>
    <name evidence="2" type="ORF">CAEBREN_28579</name>
</gene>
<protein>
    <submittedName>
        <fullName evidence="2">Uncharacterized protein</fullName>
    </submittedName>
</protein>
<name>G0PAF5_CAEBE</name>
<evidence type="ECO:0000313" key="3">
    <source>
        <dbReference type="Proteomes" id="UP000008068"/>
    </source>
</evidence>
<dbReference type="PANTHER" id="PTHR35180">
    <property type="entry name" value="PROTEIN CBG06219"/>
    <property type="match status" value="1"/>
</dbReference>
<evidence type="ECO:0000256" key="1">
    <source>
        <dbReference type="SAM" id="Phobius"/>
    </source>
</evidence>
<dbReference type="AlphaFoldDB" id="G0PAF5"/>
<dbReference type="eggNOG" id="ENOG502S45B">
    <property type="taxonomic scope" value="Eukaryota"/>
</dbReference>
<reference evidence="3" key="1">
    <citation type="submission" date="2011-07" db="EMBL/GenBank/DDBJ databases">
        <authorList>
            <consortium name="Caenorhabditis brenneri Sequencing and Analysis Consortium"/>
            <person name="Wilson R.K."/>
        </authorList>
    </citation>
    <scope>NUCLEOTIDE SEQUENCE [LARGE SCALE GENOMIC DNA]</scope>
    <source>
        <strain evidence="3">PB2801</strain>
    </source>
</reference>
<dbReference type="EMBL" id="GL380177">
    <property type="protein sequence ID" value="EGT49281.1"/>
    <property type="molecule type" value="Genomic_DNA"/>
</dbReference>